<feature type="domain" description="Glycosyl transferase family 25" evidence="1">
    <location>
        <begin position="262"/>
        <end position="384"/>
    </location>
</feature>
<proteinExistence type="predicted"/>
<reference evidence="2" key="1">
    <citation type="journal article" date="2020" name="Nature">
        <title>Giant virus diversity and host interactions through global metagenomics.</title>
        <authorList>
            <person name="Schulz F."/>
            <person name="Roux S."/>
            <person name="Paez-Espino D."/>
            <person name="Jungbluth S."/>
            <person name="Walsh D.A."/>
            <person name="Denef V.J."/>
            <person name="McMahon K.D."/>
            <person name="Konstantinidis K.T."/>
            <person name="Eloe-Fadrosh E.A."/>
            <person name="Kyrpides N.C."/>
            <person name="Woyke T."/>
        </authorList>
    </citation>
    <scope>NUCLEOTIDE SEQUENCE</scope>
    <source>
        <strain evidence="2">GVMAG-M-3300023174-102</strain>
    </source>
</reference>
<dbReference type="InterPro" id="IPR002654">
    <property type="entry name" value="Glyco_trans_25"/>
</dbReference>
<dbReference type="AlphaFoldDB" id="A0A6C0CZQ6"/>
<sequence>MQKVISFCLWGSGLRYTKGLIENIKIAKELYKDWVCWVYIHQHSVDKSIIDELNTYDNVKIILKTDTDIRNKRFMLWRFEPSMDDSVEYFISRDIDTRIQLREVLAVEDWIESGKGLHIMRDHPQHYPKILGGMYGINCLKLNTLKPSVNWVDEIEEYYQKFGEEKDDQDFLGDNFYKLFETDRMVHDEIKKYEGDECLQFPIPYEQDYRFVGCYIYEDDSNDTQTTDVLKNWLQYHLPHRVSNYSTTMEQTLRYIGQTIDNIYIVHYTKLTDRKLSMKSQLKIFKNFISVKWVDNFDREVITNDMVNQNYIYDPRIVYRRLTIGEIANGFAHTSILQDIRLNKDISLILEDDTVFKKDFIHHLAYVLKNLKDDWEMVCLGGITYQENYPAKTLENSLKLDFNSSEIVLHEPETPAVHTMSAILTNKKGVSKVLESTYMKKIYAPIDHSIWLAGMETNLKMYWCQPWISYEGSKNDKFLPSLDKNF</sequence>
<protein>
    <recommendedName>
        <fullName evidence="1">Glycosyl transferase family 25 domain-containing protein</fullName>
    </recommendedName>
</protein>
<accession>A0A6C0CZQ6</accession>
<evidence type="ECO:0000259" key="1">
    <source>
        <dbReference type="Pfam" id="PF01755"/>
    </source>
</evidence>
<dbReference type="EMBL" id="MN739515">
    <property type="protein sequence ID" value="QHT09767.1"/>
    <property type="molecule type" value="Genomic_DNA"/>
</dbReference>
<evidence type="ECO:0000313" key="2">
    <source>
        <dbReference type="EMBL" id="QHT09767.1"/>
    </source>
</evidence>
<dbReference type="Pfam" id="PF01755">
    <property type="entry name" value="Glyco_transf_25"/>
    <property type="match status" value="1"/>
</dbReference>
<organism evidence="2">
    <name type="scientific">viral metagenome</name>
    <dbReference type="NCBI Taxonomy" id="1070528"/>
    <lineage>
        <taxon>unclassified sequences</taxon>
        <taxon>metagenomes</taxon>
        <taxon>organismal metagenomes</taxon>
    </lineage>
</organism>
<name>A0A6C0CZQ6_9ZZZZ</name>